<keyword evidence="3" id="KW-1185">Reference proteome</keyword>
<dbReference type="AlphaFoldDB" id="A0A5B7D6H6"/>
<organism evidence="2 3">
    <name type="scientific">Portunus trituberculatus</name>
    <name type="common">Swimming crab</name>
    <name type="synonym">Neptunus trituberculatus</name>
    <dbReference type="NCBI Taxonomy" id="210409"/>
    <lineage>
        <taxon>Eukaryota</taxon>
        <taxon>Metazoa</taxon>
        <taxon>Ecdysozoa</taxon>
        <taxon>Arthropoda</taxon>
        <taxon>Crustacea</taxon>
        <taxon>Multicrustacea</taxon>
        <taxon>Malacostraca</taxon>
        <taxon>Eumalacostraca</taxon>
        <taxon>Eucarida</taxon>
        <taxon>Decapoda</taxon>
        <taxon>Pleocyemata</taxon>
        <taxon>Brachyura</taxon>
        <taxon>Eubrachyura</taxon>
        <taxon>Portunoidea</taxon>
        <taxon>Portunidae</taxon>
        <taxon>Portuninae</taxon>
        <taxon>Portunus</taxon>
    </lineage>
</organism>
<feature type="region of interest" description="Disordered" evidence="1">
    <location>
        <begin position="35"/>
        <end position="59"/>
    </location>
</feature>
<dbReference type="PANTHER" id="PTHR28608:SF1">
    <property type="entry name" value="INTEGRATOR COMPLEX SUBUNIT 2"/>
    <property type="match status" value="1"/>
</dbReference>
<name>A0A5B7D6H6_PORTR</name>
<accession>A0A5B7D6H6</accession>
<dbReference type="InterPro" id="IPR029321">
    <property type="entry name" value="INTS2"/>
</dbReference>
<dbReference type="GO" id="GO:0032039">
    <property type="term" value="C:integrator complex"/>
    <property type="evidence" value="ECO:0007669"/>
    <property type="project" value="InterPro"/>
</dbReference>
<evidence type="ECO:0000256" key="1">
    <source>
        <dbReference type="SAM" id="MobiDB-lite"/>
    </source>
</evidence>
<protein>
    <submittedName>
        <fullName evidence="2">Integrator complex subunit 2</fullName>
    </submittedName>
</protein>
<dbReference type="PANTHER" id="PTHR28608">
    <property type="entry name" value="INTEGRATOR COMPLEX SUBUNIT 2"/>
    <property type="match status" value="1"/>
</dbReference>
<dbReference type="OrthoDB" id="70899at2759"/>
<dbReference type="Proteomes" id="UP000324222">
    <property type="component" value="Unassembled WGS sequence"/>
</dbReference>
<dbReference type="EMBL" id="VSRR010000545">
    <property type="protein sequence ID" value="MPC16879.1"/>
    <property type="molecule type" value="Genomic_DNA"/>
</dbReference>
<sequence>MQCESPLQPFCLCYPLFCLCGNEFWRFTANITSTSTTGGTGGGKDNDGGGKDKSGRGKRINFSNIKIREPRQDFYHKASELFDNPCYLEEVSDVLCIALAELPALLPPAEVAEALLHVTNGPMLISRMVANQPDCFREGR</sequence>
<proteinExistence type="predicted"/>
<comment type="caution">
    <text evidence="2">The sequence shown here is derived from an EMBL/GenBank/DDBJ whole genome shotgun (WGS) entry which is preliminary data.</text>
</comment>
<dbReference type="Pfam" id="PF14750">
    <property type="entry name" value="INTS2"/>
    <property type="match status" value="1"/>
</dbReference>
<evidence type="ECO:0000313" key="2">
    <source>
        <dbReference type="EMBL" id="MPC16879.1"/>
    </source>
</evidence>
<reference evidence="2 3" key="1">
    <citation type="submission" date="2019-05" db="EMBL/GenBank/DDBJ databases">
        <title>Another draft genome of Portunus trituberculatus and its Hox gene families provides insights of decapod evolution.</title>
        <authorList>
            <person name="Jeong J.-H."/>
            <person name="Song I."/>
            <person name="Kim S."/>
            <person name="Choi T."/>
            <person name="Kim D."/>
            <person name="Ryu S."/>
            <person name="Kim W."/>
        </authorList>
    </citation>
    <scope>NUCLEOTIDE SEQUENCE [LARGE SCALE GENOMIC DNA]</scope>
    <source>
        <tissue evidence="2">Muscle</tissue>
    </source>
</reference>
<evidence type="ECO:0000313" key="3">
    <source>
        <dbReference type="Proteomes" id="UP000324222"/>
    </source>
</evidence>
<dbReference type="GO" id="GO:0034472">
    <property type="term" value="P:snRNA 3'-end processing"/>
    <property type="evidence" value="ECO:0007669"/>
    <property type="project" value="TreeGrafter"/>
</dbReference>
<feature type="compositionally biased region" description="Basic and acidic residues" evidence="1">
    <location>
        <begin position="44"/>
        <end position="55"/>
    </location>
</feature>
<gene>
    <name evidence="2" type="primary">INTS2_0</name>
    <name evidence="2" type="ORF">E2C01_009717</name>
</gene>